<feature type="region of interest" description="Disordered" evidence="8">
    <location>
        <begin position="780"/>
        <end position="873"/>
    </location>
</feature>
<evidence type="ECO:0000256" key="5">
    <source>
        <dbReference type="ARBA" id="ARBA00022692"/>
    </source>
</evidence>
<evidence type="ECO:0000256" key="6">
    <source>
        <dbReference type="ARBA" id="ARBA00022989"/>
    </source>
</evidence>
<gene>
    <name evidence="10" type="primary">Dgri\GH13458</name>
    <name evidence="10" type="ORF">Dgri_GH13458</name>
</gene>
<evidence type="ECO:0000313" key="11">
    <source>
        <dbReference type="Proteomes" id="UP000001070"/>
    </source>
</evidence>
<dbReference type="PhylomeDB" id="B4JP68"/>
<keyword evidence="3" id="KW-0328">Glycosyltransferase</keyword>
<dbReference type="GO" id="GO:0005737">
    <property type="term" value="C:cytoplasm"/>
    <property type="evidence" value="ECO:0007669"/>
    <property type="project" value="TreeGrafter"/>
</dbReference>
<dbReference type="Pfam" id="PF01697">
    <property type="entry name" value="Glyco_transf_92"/>
    <property type="match status" value="1"/>
</dbReference>
<evidence type="ECO:0000256" key="4">
    <source>
        <dbReference type="ARBA" id="ARBA00022679"/>
    </source>
</evidence>
<feature type="compositionally biased region" description="Low complexity" evidence="8">
    <location>
        <begin position="846"/>
        <end position="864"/>
    </location>
</feature>
<evidence type="ECO:0000256" key="7">
    <source>
        <dbReference type="ARBA" id="ARBA00023136"/>
    </source>
</evidence>
<comment type="subcellular location">
    <subcellularLocation>
        <location evidence="1">Membrane</location>
        <topology evidence="1">Single-pass membrane protein</topology>
    </subcellularLocation>
</comment>
<dbReference type="Proteomes" id="UP000001070">
    <property type="component" value="Unassembled WGS sequence"/>
</dbReference>
<dbReference type="eggNOG" id="KOG4735">
    <property type="taxonomic scope" value="Eukaryota"/>
</dbReference>
<dbReference type="GO" id="GO:0016020">
    <property type="term" value="C:membrane"/>
    <property type="evidence" value="ECO:0007669"/>
    <property type="project" value="UniProtKB-SubCell"/>
</dbReference>
<dbReference type="InParanoid" id="B4JP68"/>
<keyword evidence="5 9" id="KW-0812">Transmembrane</keyword>
<keyword evidence="7 9" id="KW-0472">Membrane</keyword>
<accession>B4JP68</accession>
<evidence type="ECO:0000256" key="8">
    <source>
        <dbReference type="SAM" id="MobiDB-lite"/>
    </source>
</evidence>
<reference evidence="10 11" key="1">
    <citation type="journal article" date="2007" name="Nature">
        <title>Evolution of genes and genomes on the Drosophila phylogeny.</title>
        <authorList>
            <consortium name="Drosophila 12 Genomes Consortium"/>
            <person name="Clark A.G."/>
            <person name="Eisen M.B."/>
            <person name="Smith D.R."/>
            <person name="Bergman C.M."/>
            <person name="Oliver B."/>
            <person name="Markow T.A."/>
            <person name="Kaufman T.C."/>
            <person name="Kellis M."/>
            <person name="Gelbart W."/>
            <person name="Iyer V.N."/>
            <person name="Pollard D.A."/>
            <person name="Sackton T.B."/>
            <person name="Larracuente A.M."/>
            <person name="Singh N.D."/>
            <person name="Abad J.P."/>
            <person name="Abt D.N."/>
            <person name="Adryan B."/>
            <person name="Aguade M."/>
            <person name="Akashi H."/>
            <person name="Anderson W.W."/>
            <person name="Aquadro C.F."/>
            <person name="Ardell D.H."/>
            <person name="Arguello R."/>
            <person name="Artieri C.G."/>
            <person name="Barbash D.A."/>
            <person name="Barker D."/>
            <person name="Barsanti P."/>
            <person name="Batterham P."/>
            <person name="Batzoglou S."/>
            <person name="Begun D."/>
            <person name="Bhutkar A."/>
            <person name="Blanco E."/>
            <person name="Bosak S.A."/>
            <person name="Bradley R.K."/>
            <person name="Brand A.D."/>
            <person name="Brent M.R."/>
            <person name="Brooks A.N."/>
            <person name="Brown R.H."/>
            <person name="Butlin R.K."/>
            <person name="Caggese C."/>
            <person name="Calvi B.R."/>
            <person name="Bernardo de Carvalho A."/>
            <person name="Caspi A."/>
            <person name="Castrezana S."/>
            <person name="Celniker S.E."/>
            <person name="Chang J.L."/>
            <person name="Chapple C."/>
            <person name="Chatterji S."/>
            <person name="Chinwalla A."/>
            <person name="Civetta A."/>
            <person name="Clifton S.W."/>
            <person name="Comeron J.M."/>
            <person name="Costello J.C."/>
            <person name="Coyne J.A."/>
            <person name="Daub J."/>
            <person name="David R.G."/>
            <person name="Delcher A.L."/>
            <person name="Delehaunty K."/>
            <person name="Do C.B."/>
            <person name="Ebling H."/>
            <person name="Edwards K."/>
            <person name="Eickbush T."/>
            <person name="Evans J.D."/>
            <person name="Filipski A."/>
            <person name="Findeiss S."/>
            <person name="Freyhult E."/>
            <person name="Fulton L."/>
            <person name="Fulton R."/>
            <person name="Garcia A.C."/>
            <person name="Gardiner A."/>
            <person name="Garfield D.A."/>
            <person name="Garvin B.E."/>
            <person name="Gibson G."/>
            <person name="Gilbert D."/>
            <person name="Gnerre S."/>
            <person name="Godfrey J."/>
            <person name="Good R."/>
            <person name="Gotea V."/>
            <person name="Gravely B."/>
            <person name="Greenberg A.J."/>
            <person name="Griffiths-Jones S."/>
            <person name="Gross S."/>
            <person name="Guigo R."/>
            <person name="Gustafson E.A."/>
            <person name="Haerty W."/>
            <person name="Hahn M.W."/>
            <person name="Halligan D.L."/>
            <person name="Halpern A.L."/>
            <person name="Halter G.M."/>
            <person name="Han M.V."/>
            <person name="Heger A."/>
            <person name="Hillier L."/>
            <person name="Hinrichs A.S."/>
            <person name="Holmes I."/>
            <person name="Hoskins R.A."/>
            <person name="Hubisz M.J."/>
            <person name="Hultmark D."/>
            <person name="Huntley M.A."/>
            <person name="Jaffe D.B."/>
            <person name="Jagadeeshan S."/>
            <person name="Jeck W.R."/>
            <person name="Johnson J."/>
            <person name="Jones C.D."/>
            <person name="Jordan W.C."/>
            <person name="Karpen G.H."/>
            <person name="Kataoka E."/>
            <person name="Keightley P.D."/>
            <person name="Kheradpour P."/>
            <person name="Kirkness E.F."/>
            <person name="Koerich L.B."/>
            <person name="Kristiansen K."/>
            <person name="Kudrna D."/>
            <person name="Kulathinal R.J."/>
            <person name="Kumar S."/>
            <person name="Kwok R."/>
            <person name="Lander E."/>
            <person name="Langley C.H."/>
            <person name="Lapoint R."/>
            <person name="Lazzaro B.P."/>
            <person name="Lee S.J."/>
            <person name="Levesque L."/>
            <person name="Li R."/>
            <person name="Lin C.F."/>
            <person name="Lin M.F."/>
            <person name="Lindblad-Toh K."/>
            <person name="Llopart A."/>
            <person name="Long M."/>
            <person name="Low L."/>
            <person name="Lozovsky E."/>
            <person name="Lu J."/>
            <person name="Luo M."/>
            <person name="Machado C.A."/>
            <person name="Makalowski W."/>
            <person name="Marzo M."/>
            <person name="Matsuda M."/>
            <person name="Matzkin L."/>
            <person name="McAllister B."/>
            <person name="McBride C.S."/>
            <person name="McKernan B."/>
            <person name="McKernan K."/>
            <person name="Mendez-Lago M."/>
            <person name="Minx P."/>
            <person name="Mollenhauer M.U."/>
            <person name="Montooth K."/>
            <person name="Mount S.M."/>
            <person name="Mu X."/>
            <person name="Myers E."/>
            <person name="Negre B."/>
            <person name="Newfeld S."/>
            <person name="Nielsen R."/>
            <person name="Noor M.A."/>
            <person name="O'Grady P."/>
            <person name="Pachter L."/>
            <person name="Papaceit M."/>
            <person name="Parisi M.J."/>
            <person name="Parisi M."/>
            <person name="Parts L."/>
            <person name="Pedersen J.S."/>
            <person name="Pesole G."/>
            <person name="Phillippy A.M."/>
            <person name="Ponting C.P."/>
            <person name="Pop M."/>
            <person name="Porcelli D."/>
            <person name="Powell J.R."/>
            <person name="Prohaska S."/>
            <person name="Pruitt K."/>
            <person name="Puig M."/>
            <person name="Quesneville H."/>
            <person name="Ram K.R."/>
            <person name="Rand D."/>
            <person name="Rasmussen M.D."/>
            <person name="Reed L.K."/>
            <person name="Reenan R."/>
            <person name="Reily A."/>
            <person name="Remington K.A."/>
            <person name="Rieger T.T."/>
            <person name="Ritchie M.G."/>
            <person name="Robin C."/>
            <person name="Rogers Y.H."/>
            <person name="Rohde C."/>
            <person name="Rozas J."/>
            <person name="Rubenfield M.J."/>
            <person name="Ruiz A."/>
            <person name="Russo S."/>
            <person name="Salzberg S.L."/>
            <person name="Sanchez-Gracia A."/>
            <person name="Saranga D.J."/>
            <person name="Sato H."/>
            <person name="Schaeffer S.W."/>
            <person name="Schatz M.C."/>
            <person name="Schlenke T."/>
            <person name="Schwartz R."/>
            <person name="Segarra C."/>
            <person name="Singh R.S."/>
            <person name="Sirot L."/>
            <person name="Sirota M."/>
            <person name="Sisneros N.B."/>
            <person name="Smith C.D."/>
            <person name="Smith T.F."/>
            <person name="Spieth J."/>
            <person name="Stage D.E."/>
            <person name="Stark A."/>
            <person name="Stephan W."/>
            <person name="Strausberg R.L."/>
            <person name="Strempel S."/>
            <person name="Sturgill D."/>
            <person name="Sutton G."/>
            <person name="Sutton G.G."/>
            <person name="Tao W."/>
            <person name="Teichmann S."/>
            <person name="Tobari Y.N."/>
            <person name="Tomimura Y."/>
            <person name="Tsolas J.M."/>
            <person name="Valente V.L."/>
            <person name="Venter E."/>
            <person name="Venter J.C."/>
            <person name="Vicario S."/>
            <person name="Vieira F.G."/>
            <person name="Vilella A.J."/>
            <person name="Villasante A."/>
            <person name="Walenz B."/>
            <person name="Wang J."/>
            <person name="Wasserman M."/>
            <person name="Watts T."/>
            <person name="Wilson D."/>
            <person name="Wilson R.K."/>
            <person name="Wing R.A."/>
            <person name="Wolfner M.F."/>
            <person name="Wong A."/>
            <person name="Wong G.K."/>
            <person name="Wu C.I."/>
            <person name="Wu G."/>
            <person name="Yamamoto D."/>
            <person name="Yang H.P."/>
            <person name="Yang S.P."/>
            <person name="Yorke J.A."/>
            <person name="Yoshida K."/>
            <person name="Zdobnov E."/>
            <person name="Zhang P."/>
            <person name="Zhang Y."/>
            <person name="Zimin A.V."/>
            <person name="Baldwin J."/>
            <person name="Abdouelleil A."/>
            <person name="Abdulkadir J."/>
            <person name="Abebe A."/>
            <person name="Abera B."/>
            <person name="Abreu J."/>
            <person name="Acer S.C."/>
            <person name="Aftuck L."/>
            <person name="Alexander A."/>
            <person name="An P."/>
            <person name="Anderson E."/>
            <person name="Anderson S."/>
            <person name="Arachi H."/>
            <person name="Azer M."/>
            <person name="Bachantsang P."/>
            <person name="Barry A."/>
            <person name="Bayul T."/>
            <person name="Berlin A."/>
            <person name="Bessette D."/>
            <person name="Bloom T."/>
            <person name="Blye J."/>
            <person name="Boguslavskiy L."/>
            <person name="Bonnet C."/>
            <person name="Boukhgalter B."/>
            <person name="Bourzgui I."/>
            <person name="Brown A."/>
            <person name="Cahill P."/>
            <person name="Channer S."/>
            <person name="Cheshatsang Y."/>
            <person name="Chuda L."/>
            <person name="Citroen M."/>
            <person name="Collymore A."/>
            <person name="Cooke P."/>
            <person name="Costello M."/>
            <person name="D'Aco K."/>
            <person name="Daza R."/>
            <person name="De Haan G."/>
            <person name="DeGray S."/>
            <person name="DeMaso C."/>
            <person name="Dhargay N."/>
            <person name="Dooley K."/>
            <person name="Dooley E."/>
            <person name="Doricent M."/>
            <person name="Dorje P."/>
            <person name="Dorjee K."/>
            <person name="Dupes A."/>
            <person name="Elong R."/>
            <person name="Falk J."/>
            <person name="Farina A."/>
            <person name="Faro S."/>
            <person name="Ferguson D."/>
            <person name="Fisher S."/>
            <person name="Foley C.D."/>
            <person name="Franke A."/>
            <person name="Friedrich D."/>
            <person name="Gadbois L."/>
            <person name="Gearin G."/>
            <person name="Gearin C.R."/>
            <person name="Giannoukos G."/>
            <person name="Goode T."/>
            <person name="Graham J."/>
            <person name="Grandbois E."/>
            <person name="Grewal S."/>
            <person name="Gyaltsen K."/>
            <person name="Hafez N."/>
            <person name="Hagos B."/>
            <person name="Hall J."/>
            <person name="Henson C."/>
            <person name="Hollinger A."/>
            <person name="Honan T."/>
            <person name="Huard M.D."/>
            <person name="Hughes L."/>
            <person name="Hurhula B."/>
            <person name="Husby M.E."/>
            <person name="Kamat A."/>
            <person name="Kanga B."/>
            <person name="Kashin S."/>
            <person name="Khazanovich D."/>
            <person name="Kisner P."/>
            <person name="Lance K."/>
            <person name="Lara M."/>
            <person name="Lee W."/>
            <person name="Lennon N."/>
            <person name="Letendre F."/>
            <person name="LeVine R."/>
            <person name="Lipovsky A."/>
            <person name="Liu X."/>
            <person name="Liu J."/>
            <person name="Liu S."/>
            <person name="Lokyitsang T."/>
            <person name="Lokyitsang Y."/>
            <person name="Lubonja R."/>
            <person name="Lui A."/>
            <person name="MacDonald P."/>
            <person name="Magnisalis V."/>
            <person name="Maru K."/>
            <person name="Matthews C."/>
            <person name="McCusker W."/>
            <person name="McDonough S."/>
            <person name="Mehta T."/>
            <person name="Meldrim J."/>
            <person name="Meneus L."/>
            <person name="Mihai O."/>
            <person name="Mihalev A."/>
            <person name="Mihova T."/>
            <person name="Mittelman R."/>
            <person name="Mlenga V."/>
            <person name="Montmayeur A."/>
            <person name="Mulrain L."/>
            <person name="Navidi A."/>
            <person name="Naylor J."/>
            <person name="Negash T."/>
            <person name="Nguyen T."/>
            <person name="Nguyen N."/>
            <person name="Nicol R."/>
            <person name="Norbu C."/>
            <person name="Norbu N."/>
            <person name="Novod N."/>
            <person name="O'Neill B."/>
            <person name="Osman S."/>
            <person name="Markiewicz E."/>
            <person name="Oyono O.L."/>
            <person name="Patti C."/>
            <person name="Phunkhang P."/>
            <person name="Pierre F."/>
            <person name="Priest M."/>
            <person name="Raghuraman S."/>
            <person name="Rege F."/>
            <person name="Reyes R."/>
            <person name="Rise C."/>
            <person name="Rogov P."/>
            <person name="Ross K."/>
            <person name="Ryan E."/>
            <person name="Settipalli S."/>
            <person name="Shea T."/>
            <person name="Sherpa N."/>
            <person name="Shi L."/>
            <person name="Shih D."/>
            <person name="Sparrow T."/>
            <person name="Spaulding J."/>
            <person name="Stalker J."/>
            <person name="Stange-Thomann N."/>
            <person name="Stavropoulos S."/>
            <person name="Stone C."/>
            <person name="Strader C."/>
            <person name="Tesfaye S."/>
            <person name="Thomson T."/>
            <person name="Thoulutsang Y."/>
            <person name="Thoulutsang D."/>
            <person name="Topham K."/>
            <person name="Topping I."/>
            <person name="Tsamla T."/>
            <person name="Vassiliev H."/>
            <person name="Vo A."/>
            <person name="Wangchuk T."/>
            <person name="Wangdi T."/>
            <person name="Weiand M."/>
            <person name="Wilkinson J."/>
            <person name="Wilson A."/>
            <person name="Yadav S."/>
            <person name="Young G."/>
            <person name="Yu Q."/>
            <person name="Zembek L."/>
            <person name="Zhong D."/>
            <person name="Zimmer A."/>
            <person name="Zwirko Z."/>
            <person name="Jaffe D.B."/>
            <person name="Alvarez P."/>
            <person name="Brockman W."/>
            <person name="Butler J."/>
            <person name="Chin C."/>
            <person name="Gnerre S."/>
            <person name="Grabherr M."/>
            <person name="Kleber M."/>
            <person name="Mauceli E."/>
            <person name="MacCallum I."/>
        </authorList>
    </citation>
    <scope>NUCLEOTIDE SEQUENCE [LARGE SCALE GENOMIC DNA]</scope>
    <source>
        <strain evidence="11">Tucson 15287-2541.00</strain>
    </source>
</reference>
<dbReference type="OrthoDB" id="2526284at2759"/>
<feature type="compositionally biased region" description="Low complexity" evidence="8">
    <location>
        <begin position="60"/>
        <end position="71"/>
    </location>
</feature>
<proteinExistence type="inferred from homology"/>
<feature type="compositionally biased region" description="Basic residues" evidence="8">
    <location>
        <begin position="72"/>
        <end position="84"/>
    </location>
</feature>
<feature type="compositionally biased region" description="Polar residues" evidence="8">
    <location>
        <begin position="408"/>
        <end position="417"/>
    </location>
</feature>
<dbReference type="KEGG" id="dgr:6567186"/>
<dbReference type="PANTHER" id="PTHR21461:SF40">
    <property type="entry name" value="GLYCOSYLTRANSFERASE FAMILY 92 PROTEIN"/>
    <property type="match status" value="1"/>
</dbReference>
<dbReference type="EMBL" id="CH916372">
    <property type="protein sequence ID" value="EDV98698.1"/>
    <property type="molecule type" value="Genomic_DNA"/>
</dbReference>
<sequence>MLGSRSPPSYKQLATGTGGSASASTFSSSSSSTSKSCSNSSQSGHHYQQAYVGHSHTCYHHQQQQQQQQQQQHHHHHHPSHAHGSRTSLTPTMKRGKKNWGSRERSSMSFLIVILFFAVFGLIILTEVFMIDERSHSGLMAMRAGGGGGASLGGRIGDSMPDYDNVKDDYDLDDSILGDNKLGFIQFRDNKLKIQDAAGVDGQHPRYAGMMLNGAVGAAGVGGGAGIGAGAFGVGVAGGGNGLNMPLIPWGQLLPAKVEETLPHFPFGTAPSDGAWQVVNGTRFKFFVYSAYFDRRDGARLVRVVGATKTRGPERVWCRFWYGPTTHNSSEASSSAARAKYTSATVMARVKIIRENWNLKYSACFVLCPVRAPLLDVPQYVSVVSRLRAPPGNLITLRNTDQDVDFAASSSNGSATGPNRRPLPHAPPSGDQIPDRMAVCVKPFHFSYDQALYLMEYLEFYALLGVSHFTFYNHTLGPHASCVLQSYQRGQVPGNLTAFDWEPLQPAEAANNATPRVLKSLHYQRPTVSILPWNLRMRSQKEIRTEGLFAALNDCLYRTMYRYKYLALVDLDEFIVPRYTDTLNDLLSSLNQRFRNRNTGAYSFQNAFYYLQFADDPLASSGISGGNDQLGSVRASLVTQRKTRRRYKLHPQKQRSKYICKPEAVVEAGNHFVWEFSPGMGSLNVPPKEAILQHYRVCEFGGNDCIKAPSILDRTTTKYVNRLVQRVDAVYRHLRQRCDLPALPTIPRRANAQADQQHNEKPKLLQQMRELNALKTNEQLKEQTSATTKQPQLEQQQQQQQQEQEQPKATIRKMTTTTTTTRTTQIKQRNNGNSNGSSKAQNPLKAASTASTASAVTRTTTTDAKQLAPPASVRKKRKMIVFELNDMGAPIARVEYH</sequence>
<organism evidence="11">
    <name type="scientific">Drosophila grimshawi</name>
    <name type="common">Hawaiian fruit fly</name>
    <name type="synonym">Idiomyia grimshawi</name>
    <dbReference type="NCBI Taxonomy" id="7222"/>
    <lineage>
        <taxon>Eukaryota</taxon>
        <taxon>Metazoa</taxon>
        <taxon>Ecdysozoa</taxon>
        <taxon>Arthropoda</taxon>
        <taxon>Hexapoda</taxon>
        <taxon>Insecta</taxon>
        <taxon>Pterygota</taxon>
        <taxon>Neoptera</taxon>
        <taxon>Endopterygota</taxon>
        <taxon>Diptera</taxon>
        <taxon>Brachycera</taxon>
        <taxon>Muscomorpha</taxon>
        <taxon>Ephydroidea</taxon>
        <taxon>Drosophilidae</taxon>
        <taxon>Drosophila</taxon>
        <taxon>Hawaiian Drosophila</taxon>
    </lineage>
</organism>
<protein>
    <submittedName>
        <fullName evidence="10">GH13458</fullName>
    </submittedName>
</protein>
<dbReference type="HOGENOM" id="CLU_021496_1_0_1"/>
<feature type="compositionally biased region" description="Polar residues" evidence="8">
    <location>
        <begin position="825"/>
        <end position="841"/>
    </location>
</feature>
<evidence type="ECO:0000313" key="10">
    <source>
        <dbReference type="EMBL" id="EDV98698.1"/>
    </source>
</evidence>
<dbReference type="InterPro" id="IPR008166">
    <property type="entry name" value="Glyco_transf_92"/>
</dbReference>
<evidence type="ECO:0000256" key="9">
    <source>
        <dbReference type="SAM" id="Phobius"/>
    </source>
</evidence>
<keyword evidence="4" id="KW-0808">Transferase</keyword>
<feature type="compositionally biased region" description="Low complexity" evidence="8">
    <location>
        <begin position="815"/>
        <end position="824"/>
    </location>
</feature>
<dbReference type="AlphaFoldDB" id="B4JP68"/>
<evidence type="ECO:0000256" key="2">
    <source>
        <dbReference type="ARBA" id="ARBA00007647"/>
    </source>
</evidence>
<name>B4JP68_DROGR</name>
<feature type="region of interest" description="Disordered" evidence="8">
    <location>
        <begin position="1"/>
        <end position="101"/>
    </location>
</feature>
<feature type="compositionally biased region" description="Low complexity" evidence="8">
    <location>
        <begin position="20"/>
        <end position="44"/>
    </location>
</feature>
<evidence type="ECO:0000256" key="1">
    <source>
        <dbReference type="ARBA" id="ARBA00004167"/>
    </source>
</evidence>
<comment type="similarity">
    <text evidence="2">Belongs to the glycosyltransferase 92 family.</text>
</comment>
<feature type="compositionally biased region" description="Polar residues" evidence="8">
    <location>
        <begin position="780"/>
        <end position="789"/>
    </location>
</feature>
<dbReference type="GO" id="GO:0016757">
    <property type="term" value="F:glycosyltransferase activity"/>
    <property type="evidence" value="ECO:0007669"/>
    <property type="project" value="UniProtKB-KW"/>
</dbReference>
<feature type="transmembrane region" description="Helical" evidence="9">
    <location>
        <begin position="108"/>
        <end position="131"/>
    </location>
</feature>
<feature type="compositionally biased region" description="Low complexity" evidence="8">
    <location>
        <begin position="790"/>
        <end position="804"/>
    </location>
</feature>
<dbReference type="FunCoup" id="B4JP68">
    <property type="interactions" value="13"/>
</dbReference>
<feature type="region of interest" description="Disordered" evidence="8">
    <location>
        <begin position="406"/>
        <end position="431"/>
    </location>
</feature>
<keyword evidence="6 9" id="KW-1133">Transmembrane helix</keyword>
<dbReference type="PANTHER" id="PTHR21461">
    <property type="entry name" value="GLYCOSYLTRANSFERASE FAMILY 92 PROTEIN"/>
    <property type="match status" value="1"/>
</dbReference>
<evidence type="ECO:0000256" key="3">
    <source>
        <dbReference type="ARBA" id="ARBA00022676"/>
    </source>
</evidence>
<keyword evidence="11" id="KW-1185">Reference proteome</keyword>